<evidence type="ECO:0000256" key="2">
    <source>
        <dbReference type="ARBA" id="ARBA00007391"/>
    </source>
</evidence>
<keyword evidence="8 13" id="KW-0235">DNA replication</keyword>
<comment type="function">
    <text evidence="13">DNA polymerase involved in damage-induced mutagenesis and translesion synthesis (TLS). It is not the major replicative DNA polymerase.</text>
</comment>
<dbReference type="NCBIfam" id="NF004225">
    <property type="entry name" value="PRK05672.1"/>
    <property type="match status" value="1"/>
</dbReference>
<evidence type="ECO:0000256" key="1">
    <source>
        <dbReference type="ARBA" id="ARBA00004496"/>
    </source>
</evidence>
<dbReference type="Pfam" id="PF07733">
    <property type="entry name" value="DNA_pol3_alpha"/>
    <property type="match status" value="1"/>
</dbReference>
<organism evidence="16 17">
    <name type="scientific">Pseudonocardia humida</name>
    <dbReference type="NCBI Taxonomy" id="2800819"/>
    <lineage>
        <taxon>Bacteria</taxon>
        <taxon>Bacillati</taxon>
        <taxon>Actinomycetota</taxon>
        <taxon>Actinomycetes</taxon>
        <taxon>Pseudonocardiales</taxon>
        <taxon>Pseudonocardiaceae</taxon>
        <taxon>Pseudonocardia</taxon>
    </lineage>
</organism>
<evidence type="ECO:0000256" key="9">
    <source>
        <dbReference type="ARBA" id="ARBA00022763"/>
    </source>
</evidence>
<dbReference type="InterPro" id="IPR023073">
    <property type="entry name" value="DnaE2"/>
</dbReference>
<dbReference type="SMART" id="SM00481">
    <property type="entry name" value="POLIIIAc"/>
    <property type="match status" value="1"/>
</dbReference>
<evidence type="ECO:0000256" key="14">
    <source>
        <dbReference type="SAM" id="MobiDB-lite"/>
    </source>
</evidence>
<evidence type="ECO:0000256" key="3">
    <source>
        <dbReference type="ARBA" id="ARBA00012417"/>
    </source>
</evidence>
<evidence type="ECO:0000256" key="10">
    <source>
        <dbReference type="ARBA" id="ARBA00022932"/>
    </source>
</evidence>
<reference evidence="16" key="1">
    <citation type="submission" date="2021-04" db="EMBL/GenBank/DDBJ databases">
        <title>Pseudonocardia sp. nov., isolated from sandy soil of mangrove forest.</title>
        <authorList>
            <person name="Zan Z."/>
            <person name="Huang R."/>
            <person name="Liu W."/>
        </authorList>
    </citation>
    <scope>NUCLEOTIDE SEQUENCE</scope>
    <source>
        <strain evidence="16">S2-4</strain>
    </source>
</reference>
<evidence type="ECO:0000256" key="8">
    <source>
        <dbReference type="ARBA" id="ARBA00022705"/>
    </source>
</evidence>
<keyword evidence="10 13" id="KW-0239">DNA-directed DNA polymerase</keyword>
<dbReference type="Proteomes" id="UP001165283">
    <property type="component" value="Unassembled WGS sequence"/>
</dbReference>
<dbReference type="GO" id="GO:0003887">
    <property type="term" value="F:DNA-directed DNA polymerase activity"/>
    <property type="evidence" value="ECO:0007669"/>
    <property type="project" value="UniProtKB-EC"/>
</dbReference>
<keyword evidence="6 13" id="KW-0808">Transferase</keyword>
<comment type="catalytic activity">
    <reaction evidence="12 13">
        <text>DNA(n) + a 2'-deoxyribonucleoside 5'-triphosphate = DNA(n+1) + diphosphate</text>
        <dbReference type="Rhea" id="RHEA:22508"/>
        <dbReference type="Rhea" id="RHEA-COMP:17339"/>
        <dbReference type="Rhea" id="RHEA-COMP:17340"/>
        <dbReference type="ChEBI" id="CHEBI:33019"/>
        <dbReference type="ChEBI" id="CHEBI:61560"/>
        <dbReference type="ChEBI" id="CHEBI:173112"/>
        <dbReference type="EC" id="2.7.7.7"/>
    </reaction>
</comment>
<sequence length="1115" mass="120293">MGWSNPDVPWSELEAALSGRVPHGTGPLDGEPDGGDGPAWSRKRAPYAPPPARRADPATRVPFAELHCHSNFSFLDGASHPEELVEAAAGLGLDALALTDHDGMYGVVRFAEAAAALDVPTAFGSELSLGLSAPQNGVADPEGSHLLLLARDPEGYRGLCRTISTAQLAGREKGRPVYDLDEVVADTAGRVLVLTGCRKGAVRRALRAGGRDAAATALRGLVERFGADHVAVELTHQGLPTDTERNDALAALARDAGLPVVASSAAHYAAPHRYPLFTALSAVRARRSLDDADGWLPPAGTAHLRSGAEMSARFDQRYPGAVAMAAEIGRACAFSIDLVAPDLPPFPVPPGYTEARWLRELTRRGVARRYGSHAEYPAAVETVERELAIIEQKNFPGYFLIVHDIVEFCRQADILCQGRGSAANSAVCYALGITNVDAVNMGLLFERFLSPAREGYPDIDLDIESGRREEVIQYVYRTYGRGCAAQVANVITYRPRSAVRDTAKALGFSPGQQDAWSKHIERWSGLADGPLPESIPAQVVDLADDLLGFPRHLGVHSGGMVICDRPVSEVVPVEWARMDGRSVVQWDKDDCAAAGLVKFDLLGLGMLTALHLMIDLVAEHHGERFELHQLQPVDDAVYEMLQRADSVGVFQVESRAQMATLPRLKPREFYDLVVEVALIRPGPIQGGSVHPYIRRRNGLEEPTYDHPLLKNALEKTLGVPLFQEQLMQIAVDVAGFSAGDADELRRAMGSKRSTEKMEKLRERFFSGMAANGISGEVAEGIFAKMLAFANFGFPESHAISFASLVYYSAWFKLHYPAAFCAALLNSQPMGFYSPQSLVADARRHGVLVRGPDVNLGRADAVLQPDPRSHRGQAVRLGLAEVRRIGLDVAERIDAERDRAGPYADLADLARRVRLTVAQAEALATAGAFGCFGVDRRSALWAAGVVAAVRSDQLPGTAVGLEAPPLPGLTPAETTVADVWATGVSPDSHPVQHLRDRLDALGAVRIDRLAAVGRDLRPGDPEQIPPRVLVGGLVTHRQRPATAAGVTFINLEDESGMLNVTCSEGLWARYRTVAVGSTALLVRGRLERSPEGVLNLVADRLQKLPLAVPVKSRDFR</sequence>
<keyword evidence="17" id="KW-1185">Reference proteome</keyword>
<dbReference type="InterPro" id="IPR004365">
    <property type="entry name" value="NA-bd_OB_tRNA"/>
</dbReference>
<comment type="subcellular location">
    <subcellularLocation>
        <location evidence="1 13">Cytoplasm</location>
    </subcellularLocation>
</comment>
<dbReference type="Pfam" id="PF01336">
    <property type="entry name" value="tRNA_anti-codon"/>
    <property type="match status" value="1"/>
</dbReference>
<gene>
    <name evidence="13" type="primary">dnaE2</name>
    <name evidence="16" type="ORF">KDL28_07355</name>
</gene>
<comment type="caution">
    <text evidence="16">The sequence shown here is derived from an EMBL/GenBank/DDBJ whole genome shotgun (WGS) entry which is preliminary data.</text>
</comment>
<dbReference type="CDD" id="cd04485">
    <property type="entry name" value="DnaE_OBF"/>
    <property type="match status" value="1"/>
</dbReference>
<name>A0ABT0ZW31_9PSEU</name>
<keyword evidence="7 13" id="KW-0548">Nucleotidyltransferase</keyword>
<dbReference type="PANTHER" id="PTHR32294">
    <property type="entry name" value="DNA POLYMERASE III SUBUNIT ALPHA"/>
    <property type="match status" value="1"/>
</dbReference>
<dbReference type="InterPro" id="IPR011708">
    <property type="entry name" value="DNA_pol3_alpha_NTPase_dom"/>
</dbReference>
<dbReference type="InterPro" id="IPR016195">
    <property type="entry name" value="Pol/histidinol_Pase-like"/>
</dbReference>
<evidence type="ECO:0000313" key="17">
    <source>
        <dbReference type="Proteomes" id="UP001165283"/>
    </source>
</evidence>
<dbReference type="InterPro" id="IPR004805">
    <property type="entry name" value="DnaE2/DnaE/PolC"/>
</dbReference>
<comment type="similarity">
    <text evidence="2 13">Belongs to the DNA polymerase type-C family. DnaE2 subfamily.</text>
</comment>
<dbReference type="PANTHER" id="PTHR32294:SF4">
    <property type="entry name" value="ERROR-PRONE DNA POLYMERASE"/>
    <property type="match status" value="1"/>
</dbReference>
<dbReference type="Gene3D" id="1.10.150.870">
    <property type="match status" value="1"/>
</dbReference>
<dbReference type="EMBL" id="JAGSOV010000015">
    <property type="protein sequence ID" value="MCO1654873.1"/>
    <property type="molecule type" value="Genomic_DNA"/>
</dbReference>
<dbReference type="Pfam" id="PF17657">
    <property type="entry name" value="DNA_pol3_finger"/>
    <property type="match status" value="1"/>
</dbReference>
<feature type="region of interest" description="Disordered" evidence="14">
    <location>
        <begin position="1"/>
        <end position="56"/>
    </location>
</feature>
<dbReference type="EC" id="2.7.7.7" evidence="3 13"/>
<evidence type="ECO:0000259" key="15">
    <source>
        <dbReference type="SMART" id="SM00481"/>
    </source>
</evidence>
<dbReference type="InterPro" id="IPR004013">
    <property type="entry name" value="PHP_dom"/>
</dbReference>
<evidence type="ECO:0000256" key="13">
    <source>
        <dbReference type="HAMAP-Rule" id="MF_01902"/>
    </source>
</evidence>
<keyword evidence="9 13" id="KW-0227">DNA damage</keyword>
<dbReference type="NCBIfam" id="TIGR00594">
    <property type="entry name" value="polc"/>
    <property type="match status" value="1"/>
</dbReference>
<dbReference type="HAMAP" id="MF_01902">
    <property type="entry name" value="DNApol_error_prone"/>
    <property type="match status" value="1"/>
</dbReference>
<dbReference type="SUPFAM" id="SSF89550">
    <property type="entry name" value="PHP domain-like"/>
    <property type="match status" value="1"/>
</dbReference>
<feature type="domain" description="Polymerase/histidinol phosphatase N-terminal" evidence="15">
    <location>
        <begin position="64"/>
        <end position="131"/>
    </location>
</feature>
<accession>A0ABT0ZW31</accession>
<protein>
    <recommendedName>
        <fullName evidence="4 13">Error-prone DNA polymerase</fullName>
        <ecNumber evidence="3 13">2.7.7.7</ecNumber>
    </recommendedName>
</protein>
<evidence type="ECO:0000256" key="12">
    <source>
        <dbReference type="ARBA" id="ARBA00049244"/>
    </source>
</evidence>
<evidence type="ECO:0000256" key="7">
    <source>
        <dbReference type="ARBA" id="ARBA00022695"/>
    </source>
</evidence>
<evidence type="ECO:0000256" key="11">
    <source>
        <dbReference type="ARBA" id="ARBA00023204"/>
    </source>
</evidence>
<evidence type="ECO:0000313" key="16">
    <source>
        <dbReference type="EMBL" id="MCO1654873.1"/>
    </source>
</evidence>
<dbReference type="Pfam" id="PF14579">
    <property type="entry name" value="HHH_6"/>
    <property type="match status" value="1"/>
</dbReference>
<dbReference type="Gene3D" id="3.20.20.140">
    <property type="entry name" value="Metal-dependent hydrolases"/>
    <property type="match status" value="1"/>
</dbReference>
<keyword evidence="11 13" id="KW-0234">DNA repair</keyword>
<evidence type="ECO:0000256" key="6">
    <source>
        <dbReference type="ARBA" id="ARBA00022679"/>
    </source>
</evidence>
<evidence type="ECO:0000256" key="5">
    <source>
        <dbReference type="ARBA" id="ARBA00022490"/>
    </source>
</evidence>
<dbReference type="RefSeq" id="WP_252436576.1">
    <property type="nucleotide sequence ID" value="NZ_JAGSOV010000015.1"/>
</dbReference>
<dbReference type="Pfam" id="PF02811">
    <property type="entry name" value="PHP"/>
    <property type="match status" value="1"/>
</dbReference>
<keyword evidence="5 13" id="KW-0963">Cytoplasm</keyword>
<evidence type="ECO:0000256" key="4">
    <source>
        <dbReference type="ARBA" id="ARBA00017273"/>
    </source>
</evidence>
<proteinExistence type="inferred from homology"/>
<dbReference type="InterPro" id="IPR040982">
    <property type="entry name" value="DNA_pol3_finger"/>
</dbReference>
<dbReference type="InterPro" id="IPR003141">
    <property type="entry name" value="Pol/His_phosphatase_N"/>
</dbReference>
<dbReference type="InterPro" id="IPR029460">
    <property type="entry name" value="DNAPol_HHH"/>
</dbReference>